<dbReference type="EMBL" id="CP002343">
    <property type="protein sequence ID" value="ADU49158.1"/>
    <property type="molecule type" value="Genomic_DNA"/>
</dbReference>
<dbReference type="EC" id="2.7.11.1" evidence="1"/>
<keyword evidence="9" id="KW-0812">Transmembrane</keyword>
<evidence type="ECO:0000256" key="3">
    <source>
        <dbReference type="ARBA" id="ARBA00022679"/>
    </source>
</evidence>
<evidence type="ECO:0000256" key="1">
    <source>
        <dbReference type="ARBA" id="ARBA00012513"/>
    </source>
</evidence>
<dbReference type="CDD" id="cd14014">
    <property type="entry name" value="STKc_PknB_like"/>
    <property type="match status" value="1"/>
</dbReference>
<keyword evidence="3" id="KW-0808">Transferase</keyword>
<evidence type="ECO:0000256" key="4">
    <source>
        <dbReference type="ARBA" id="ARBA00022741"/>
    </source>
</evidence>
<feature type="domain" description="Protein kinase" evidence="10">
    <location>
        <begin position="12"/>
        <end position="270"/>
    </location>
</feature>
<evidence type="ECO:0000256" key="2">
    <source>
        <dbReference type="ARBA" id="ARBA00022527"/>
    </source>
</evidence>
<dbReference type="RefSeq" id="WP_013493472.1">
    <property type="nucleotide sequence ID" value="NC_014830.1"/>
</dbReference>
<evidence type="ECO:0000259" key="10">
    <source>
        <dbReference type="PROSITE" id="PS50011"/>
    </source>
</evidence>
<dbReference type="SUPFAM" id="SSF56112">
    <property type="entry name" value="Protein kinase-like (PK-like)"/>
    <property type="match status" value="1"/>
</dbReference>
<evidence type="ECO:0000256" key="7">
    <source>
        <dbReference type="PROSITE-ProRule" id="PRU10141"/>
    </source>
</evidence>
<dbReference type="Gene3D" id="3.30.200.20">
    <property type="entry name" value="Phosphorylase Kinase, domain 1"/>
    <property type="match status" value="1"/>
</dbReference>
<dbReference type="InterPro" id="IPR011009">
    <property type="entry name" value="Kinase-like_dom_sf"/>
</dbReference>
<dbReference type="Proteomes" id="UP000008914">
    <property type="component" value="Chromosome"/>
</dbReference>
<dbReference type="PANTHER" id="PTHR43289:SF6">
    <property type="entry name" value="SERINE_THREONINE-PROTEIN KINASE NEKL-3"/>
    <property type="match status" value="1"/>
</dbReference>
<feature type="region of interest" description="Disordered" evidence="8">
    <location>
        <begin position="327"/>
        <end position="362"/>
    </location>
</feature>
<sequence length="550" mass="56412">MNQPDVLIAGRYRLLNRVGVGGMGSVWEARDERLQRTVAAKLLHLPPGASAADAENAKNRAMREARNTARLHHAHAVPVFDVVEHEGQPCLIMQYLPSRTLQQVLDENGPLPPDDVALIGAEVGSALAAAHAAGIVHRDVKPANVLILDDGSAMITDFGISRALGDATLTAAGMVTGTPAYLAPEVARGEESSPATDVFSLGATLYAAVEGTPPFGLDPNPMALLHRVASSAATPPTRAGALTPVLLAMLADRPSERPSMAAAVEALERVDLTGPAGADPTVAMPAAADPTVAMPVAGATQPLRTVPPALPLPGARVAAAGAAVGAGAGASSASGGVTSPRPAADRARVTGTGDPGGSGRRRSRRGVLVALAVVALVAVGLLAWQALTAGDGRTPSAAPPETTSASSPSTTPSPRTTTSPRPTTTSAAPTTQSETPPSAPAAPSAAKLSKAVREYYSLLPDDTEEGYALLTERYRSTTAGSVDTYESFWDSIKKVTVKDVDGSPPGTVEATLTYVFKDGRVFVERTAYGLVEEDGVLKIDSSEVLSSREV</sequence>
<name>E6S8J6_INTC7</name>
<dbReference type="InterPro" id="IPR017441">
    <property type="entry name" value="Protein_kinase_ATP_BS"/>
</dbReference>
<evidence type="ECO:0000313" key="12">
    <source>
        <dbReference type="Proteomes" id="UP000008914"/>
    </source>
</evidence>
<dbReference type="Gene3D" id="1.10.510.10">
    <property type="entry name" value="Transferase(Phosphotransferase) domain 1"/>
    <property type="match status" value="1"/>
</dbReference>
<feature type="compositionally biased region" description="Low complexity" evidence="8">
    <location>
        <begin position="394"/>
        <end position="446"/>
    </location>
</feature>
<keyword evidence="9" id="KW-1133">Transmembrane helix</keyword>
<protein>
    <recommendedName>
        <fullName evidence="1">non-specific serine/threonine protein kinase</fullName>
        <ecNumber evidence="1">2.7.11.1</ecNumber>
    </recommendedName>
</protein>
<evidence type="ECO:0000313" key="11">
    <source>
        <dbReference type="EMBL" id="ADU49158.1"/>
    </source>
</evidence>
<evidence type="ECO:0000256" key="5">
    <source>
        <dbReference type="ARBA" id="ARBA00022777"/>
    </source>
</evidence>
<reference evidence="11 12" key="1">
    <citation type="journal article" date="2010" name="Stand. Genomic Sci.">
        <title>Complete genome sequence of Intrasporangium calvum type strain (7 KIP).</title>
        <authorList>
            <person name="Del Rio T.G."/>
            <person name="Chertkov O."/>
            <person name="Yasawong M."/>
            <person name="Lucas S."/>
            <person name="Deshpande S."/>
            <person name="Cheng J.F."/>
            <person name="Detter C."/>
            <person name="Tapia R."/>
            <person name="Han C."/>
            <person name="Goodwin L."/>
            <person name="Pitluck S."/>
            <person name="Liolios K."/>
            <person name="Ivanova N."/>
            <person name="Mavromatis K."/>
            <person name="Pati A."/>
            <person name="Chen A."/>
            <person name="Palaniappan K."/>
            <person name="Land M."/>
            <person name="Hauser L."/>
            <person name="Chang Y.J."/>
            <person name="Jeffries C.D."/>
            <person name="Rohde M."/>
            <person name="Pukall R."/>
            <person name="Sikorski J."/>
            <person name="Goker M."/>
            <person name="Woyke T."/>
            <person name="Bristow J."/>
            <person name="Eisen J.A."/>
            <person name="Markowitz V."/>
            <person name="Hugenholtz P."/>
            <person name="Kyrpides N.C."/>
            <person name="Klenk H.P."/>
            <person name="Lapidus A."/>
        </authorList>
    </citation>
    <scope>NUCLEOTIDE SEQUENCE [LARGE SCALE GENOMIC DNA]</scope>
    <source>
        <strain evidence="12">ATCC 23552 / DSM 43043 / JCM 3097 / NBRC 12989 / 7 KIP</strain>
    </source>
</reference>
<gene>
    <name evidence="11" type="ordered locus">Intca_2653</name>
</gene>
<feature type="binding site" evidence="7">
    <location>
        <position position="41"/>
    </location>
    <ligand>
        <name>ATP</name>
        <dbReference type="ChEBI" id="CHEBI:30616"/>
    </ligand>
</feature>
<dbReference type="InterPro" id="IPR008271">
    <property type="entry name" value="Ser/Thr_kinase_AS"/>
</dbReference>
<dbReference type="PANTHER" id="PTHR43289">
    <property type="entry name" value="MITOGEN-ACTIVATED PROTEIN KINASE KINASE KINASE 20-RELATED"/>
    <property type="match status" value="1"/>
</dbReference>
<dbReference type="PROSITE" id="PS00108">
    <property type="entry name" value="PROTEIN_KINASE_ST"/>
    <property type="match status" value="1"/>
</dbReference>
<dbReference type="PROSITE" id="PS00107">
    <property type="entry name" value="PROTEIN_KINASE_ATP"/>
    <property type="match status" value="1"/>
</dbReference>
<dbReference type="GO" id="GO:0005524">
    <property type="term" value="F:ATP binding"/>
    <property type="evidence" value="ECO:0007669"/>
    <property type="project" value="UniProtKB-UniRule"/>
</dbReference>
<dbReference type="SMART" id="SM00220">
    <property type="entry name" value="S_TKc"/>
    <property type="match status" value="1"/>
</dbReference>
<keyword evidence="12" id="KW-1185">Reference proteome</keyword>
<accession>E6S8J6</accession>
<dbReference type="HOGENOM" id="CLU_000288_63_44_11"/>
<keyword evidence="6 7" id="KW-0067">ATP-binding</keyword>
<dbReference type="eggNOG" id="COG0515">
    <property type="taxonomic scope" value="Bacteria"/>
</dbReference>
<proteinExistence type="predicted"/>
<keyword evidence="9" id="KW-0472">Membrane</keyword>
<dbReference type="InterPro" id="IPR000719">
    <property type="entry name" value="Prot_kinase_dom"/>
</dbReference>
<dbReference type="OrthoDB" id="9762169at2"/>
<dbReference type="KEGG" id="ica:Intca_2653"/>
<dbReference type="GO" id="GO:0004674">
    <property type="term" value="F:protein serine/threonine kinase activity"/>
    <property type="evidence" value="ECO:0007669"/>
    <property type="project" value="UniProtKB-KW"/>
</dbReference>
<keyword evidence="5 11" id="KW-0418">Kinase</keyword>
<feature type="region of interest" description="Disordered" evidence="8">
    <location>
        <begin position="391"/>
        <end position="446"/>
    </location>
</feature>
<organism evidence="11 12">
    <name type="scientific">Intrasporangium calvum (strain ATCC 23552 / DSM 43043 / JCM 3097 / NBRC 12989 / NCIMB 10167 / NRRL B-3866 / 7 KIP)</name>
    <dbReference type="NCBI Taxonomy" id="710696"/>
    <lineage>
        <taxon>Bacteria</taxon>
        <taxon>Bacillati</taxon>
        <taxon>Actinomycetota</taxon>
        <taxon>Actinomycetes</taxon>
        <taxon>Micrococcales</taxon>
        <taxon>Intrasporangiaceae</taxon>
        <taxon>Intrasporangium</taxon>
    </lineage>
</organism>
<dbReference type="STRING" id="710696.Intca_2653"/>
<evidence type="ECO:0000256" key="6">
    <source>
        <dbReference type="ARBA" id="ARBA00022840"/>
    </source>
</evidence>
<dbReference type="AlphaFoldDB" id="E6S8J6"/>
<dbReference type="Pfam" id="PF00069">
    <property type="entry name" value="Pkinase"/>
    <property type="match status" value="1"/>
</dbReference>
<dbReference type="PROSITE" id="PS50011">
    <property type="entry name" value="PROTEIN_KINASE_DOM"/>
    <property type="match status" value="1"/>
</dbReference>
<feature type="transmembrane region" description="Helical" evidence="9">
    <location>
        <begin position="367"/>
        <end position="387"/>
    </location>
</feature>
<feature type="compositionally biased region" description="Low complexity" evidence="8">
    <location>
        <begin position="327"/>
        <end position="337"/>
    </location>
</feature>
<keyword evidence="2 11" id="KW-0723">Serine/threonine-protein kinase</keyword>
<evidence type="ECO:0000256" key="9">
    <source>
        <dbReference type="SAM" id="Phobius"/>
    </source>
</evidence>
<keyword evidence="4 7" id="KW-0547">Nucleotide-binding</keyword>
<evidence type="ECO:0000256" key="8">
    <source>
        <dbReference type="SAM" id="MobiDB-lite"/>
    </source>
</evidence>